<evidence type="ECO:0000313" key="2">
    <source>
        <dbReference type="EMBL" id="KAF3075809.1"/>
    </source>
</evidence>
<accession>A0A9P5CHK3</accession>
<dbReference type="Proteomes" id="UP000801864">
    <property type="component" value="Unassembled WGS sequence"/>
</dbReference>
<name>A0A9P5CHK3_9HYPO</name>
<evidence type="ECO:0000256" key="1">
    <source>
        <dbReference type="SAM" id="MobiDB-lite"/>
    </source>
</evidence>
<protein>
    <submittedName>
        <fullName evidence="2">Uncharacterized protein</fullName>
    </submittedName>
</protein>
<organism evidence="2 3">
    <name type="scientific">Trichoderma lentiforme</name>
    <dbReference type="NCBI Taxonomy" id="1567552"/>
    <lineage>
        <taxon>Eukaryota</taxon>
        <taxon>Fungi</taxon>
        <taxon>Dikarya</taxon>
        <taxon>Ascomycota</taxon>
        <taxon>Pezizomycotina</taxon>
        <taxon>Sordariomycetes</taxon>
        <taxon>Hypocreomycetidae</taxon>
        <taxon>Hypocreales</taxon>
        <taxon>Hypocreaceae</taxon>
        <taxon>Trichoderma</taxon>
    </lineage>
</organism>
<dbReference type="EMBL" id="QLNT01000003">
    <property type="protein sequence ID" value="KAF3075809.1"/>
    <property type="molecule type" value="Genomic_DNA"/>
</dbReference>
<sequence>MDFDLDRQLASVPSPRAREGGSPGYGSGITESVVVLQPQIPFGIVEDARSRTLFVHAQLPRNHIFHSNPNHDIRK</sequence>
<feature type="region of interest" description="Disordered" evidence="1">
    <location>
        <begin position="1"/>
        <end position="28"/>
    </location>
</feature>
<proteinExistence type="predicted"/>
<gene>
    <name evidence="2" type="ORF">CFAM422_002166</name>
</gene>
<dbReference type="AlphaFoldDB" id="A0A9P5CHK3"/>
<comment type="caution">
    <text evidence="2">The sequence shown here is derived from an EMBL/GenBank/DDBJ whole genome shotgun (WGS) entry which is preliminary data.</text>
</comment>
<evidence type="ECO:0000313" key="3">
    <source>
        <dbReference type="Proteomes" id="UP000801864"/>
    </source>
</evidence>
<keyword evidence="3" id="KW-1185">Reference proteome</keyword>
<reference evidence="2 3" key="1">
    <citation type="submission" date="2018-06" db="EMBL/GenBank/DDBJ databases">
        <title>Genome analysis of cellulolytic fungus Trichoderma lentiforme CFAM-422.</title>
        <authorList>
            <person name="Steindorff A.S."/>
            <person name="Formighieri E.F."/>
            <person name="Midorikawa G.E.O."/>
            <person name="Tamietti M.S."/>
            <person name="Ramos E.Z."/>
            <person name="Silva A.S."/>
            <person name="Bon E.P.S."/>
            <person name="Mendes T.D."/>
            <person name="Damaso M.C.T."/>
            <person name="Favaro L.C.L."/>
        </authorList>
    </citation>
    <scope>NUCLEOTIDE SEQUENCE [LARGE SCALE GENOMIC DNA]</scope>
    <source>
        <strain evidence="2 3">CFAM-422</strain>
    </source>
</reference>